<evidence type="ECO:0000313" key="11">
    <source>
        <dbReference type="WBParaSite" id="SBAD_0000904901-mRNA-1"/>
    </source>
</evidence>
<evidence type="ECO:0000256" key="6">
    <source>
        <dbReference type="ARBA" id="ARBA00044931"/>
    </source>
</evidence>
<evidence type="ECO:0000256" key="4">
    <source>
        <dbReference type="ARBA" id="ARBA00022833"/>
    </source>
</evidence>
<comment type="function">
    <text evidence="6">Required for proper positioning of a substantial amount of TPR at the nuclear basket (NB) through interaction with TPR.</text>
</comment>
<dbReference type="Pfam" id="PF08600">
    <property type="entry name" value="NuBaID_C"/>
    <property type="match status" value="1"/>
</dbReference>
<dbReference type="AlphaFoldDB" id="A0A183IYN8"/>
<evidence type="ECO:0000259" key="8">
    <source>
        <dbReference type="Pfam" id="PF08600"/>
    </source>
</evidence>
<dbReference type="EMBL" id="UZAM01011912">
    <property type="protein sequence ID" value="VDP18950.1"/>
    <property type="molecule type" value="Genomic_DNA"/>
</dbReference>
<evidence type="ECO:0000256" key="3">
    <source>
        <dbReference type="ARBA" id="ARBA00022771"/>
    </source>
</evidence>
<organism evidence="11">
    <name type="scientific">Soboliphyme baturini</name>
    <dbReference type="NCBI Taxonomy" id="241478"/>
    <lineage>
        <taxon>Eukaryota</taxon>
        <taxon>Metazoa</taxon>
        <taxon>Ecdysozoa</taxon>
        <taxon>Nematoda</taxon>
        <taxon>Enoplea</taxon>
        <taxon>Dorylaimia</taxon>
        <taxon>Dioctophymatida</taxon>
        <taxon>Dioctophymatoidea</taxon>
        <taxon>Soboliphymatidae</taxon>
        <taxon>Soboliphyme</taxon>
    </lineage>
</organism>
<evidence type="ECO:0000313" key="9">
    <source>
        <dbReference type="EMBL" id="VDP18950.1"/>
    </source>
</evidence>
<evidence type="ECO:0000259" key="7">
    <source>
        <dbReference type="Pfam" id="PF07967"/>
    </source>
</evidence>
<dbReference type="InterPro" id="IPR012935">
    <property type="entry name" value="NuBaID_N"/>
</dbReference>
<reference evidence="11" key="1">
    <citation type="submission" date="2016-06" db="UniProtKB">
        <authorList>
            <consortium name="WormBaseParasite"/>
        </authorList>
    </citation>
    <scope>IDENTIFICATION</scope>
</reference>
<comment type="subcellular location">
    <subcellularLocation>
        <location evidence="1">Nucleus</location>
    </subcellularLocation>
</comment>
<dbReference type="PANTHER" id="PTHR15835:SF6">
    <property type="entry name" value="ZINC FINGER C3HC-TYPE PROTEIN 1"/>
    <property type="match status" value="1"/>
</dbReference>
<evidence type="ECO:0000313" key="10">
    <source>
        <dbReference type="Proteomes" id="UP000270296"/>
    </source>
</evidence>
<proteinExistence type="predicted"/>
<dbReference type="PANTHER" id="PTHR15835">
    <property type="entry name" value="NUCLEAR-INTERACTING PARTNER OF ALK"/>
    <property type="match status" value="1"/>
</dbReference>
<gene>
    <name evidence="9" type="ORF">SBAD_LOCUS8736</name>
</gene>
<name>A0A183IYN8_9BILA</name>
<dbReference type="WBParaSite" id="SBAD_0000904901-mRNA-1">
    <property type="protein sequence ID" value="SBAD_0000904901-mRNA-1"/>
    <property type="gene ID" value="SBAD_0000904901"/>
</dbReference>
<evidence type="ECO:0000256" key="5">
    <source>
        <dbReference type="ARBA" id="ARBA00023242"/>
    </source>
</evidence>
<dbReference type="GO" id="GO:0008270">
    <property type="term" value="F:zinc ion binding"/>
    <property type="evidence" value="ECO:0007669"/>
    <property type="project" value="UniProtKB-KW"/>
</dbReference>
<keyword evidence="10" id="KW-1185">Reference proteome</keyword>
<keyword evidence="5" id="KW-0539">Nucleus</keyword>
<keyword evidence="2" id="KW-0479">Metal-binding</keyword>
<dbReference type="GO" id="GO:0005634">
    <property type="term" value="C:nucleus"/>
    <property type="evidence" value="ECO:0007669"/>
    <property type="project" value="UniProtKB-SubCell"/>
</dbReference>
<keyword evidence="4" id="KW-0862">Zinc</keyword>
<dbReference type="Proteomes" id="UP000270296">
    <property type="component" value="Unassembled WGS sequence"/>
</dbReference>
<dbReference type="Pfam" id="PF07967">
    <property type="entry name" value="zf-C3HC"/>
    <property type="match status" value="1"/>
</dbReference>
<keyword evidence="3" id="KW-0863">Zinc-finger</keyword>
<feature type="domain" description="NuBaID C-terminal" evidence="8">
    <location>
        <begin position="191"/>
        <end position="273"/>
    </location>
</feature>
<accession>A0A183IYN8</accession>
<dbReference type="InterPro" id="IPR013909">
    <property type="entry name" value="NuBaID_C"/>
</dbReference>
<evidence type="ECO:0000256" key="1">
    <source>
        <dbReference type="ARBA" id="ARBA00004123"/>
    </source>
</evidence>
<sequence length="343" mass="39608">MDKEARGVINSSHGDLISSQRKRKCSATPSIEDMEQSSDFIRRLKTYWFDWRVKPLCMSPWMCARNGWEVVERDVLRCSSCGNFLSAHLPPMHDIYSKQKAVERFMSGVVDAHQENCCFRLHPVPESECSLIIDDKSQILQEIKNRLSSLSRVSECISEMNIVSTETMGIKAEIDFLNQKFFPFLHEKLLLLGVIGWVTKPDVQSGLLAIECQYCFRELLIGKFLVPSDDRFRHWGDSSTPRNSNLVKERKLSEESAVLNPETEHNRWCPCVTQVGFPMLVSSDKQSNFKPLNRWRFALRTLVDGTKQRLGASDEQQPVREQIIEKLLDEMVDITAERNHFYT</sequence>
<reference evidence="9 10" key="2">
    <citation type="submission" date="2018-11" db="EMBL/GenBank/DDBJ databases">
        <authorList>
            <consortium name="Pathogen Informatics"/>
        </authorList>
    </citation>
    <scope>NUCLEOTIDE SEQUENCE [LARGE SCALE GENOMIC DNA]</scope>
</reference>
<evidence type="ECO:0000256" key="2">
    <source>
        <dbReference type="ARBA" id="ARBA00022723"/>
    </source>
</evidence>
<feature type="domain" description="C3HC-type" evidence="7">
    <location>
        <begin position="37"/>
        <end position="154"/>
    </location>
</feature>
<protein>
    <submittedName>
        <fullName evidence="11">C3HC-type domain-containing protein</fullName>
    </submittedName>
</protein>
<dbReference type="OrthoDB" id="6335187at2759"/>